<evidence type="ECO:0000313" key="5">
    <source>
        <dbReference type="EMBL" id="MBT9312685.1"/>
    </source>
</evidence>
<dbReference type="EMBL" id="JADOER010000009">
    <property type="protein sequence ID" value="MBT9312685.1"/>
    <property type="molecule type" value="Genomic_DNA"/>
</dbReference>
<dbReference type="PROSITE" id="PS00108">
    <property type="entry name" value="PROTEIN_KINASE_ST"/>
    <property type="match status" value="1"/>
</dbReference>
<dbReference type="PANTHER" id="PTHR24363:SF7">
    <property type="entry name" value="SERINE_THREONINE-PROTEIN KINASE-LIKE PROTEIN E"/>
    <property type="match status" value="1"/>
</dbReference>
<dbReference type="CDD" id="cd14014">
    <property type="entry name" value="STKc_PknB_like"/>
    <property type="match status" value="1"/>
</dbReference>
<dbReference type="Gene3D" id="1.10.510.10">
    <property type="entry name" value="Transferase(Phosphotransferase) domain 1"/>
    <property type="match status" value="1"/>
</dbReference>
<keyword evidence="3" id="KW-1133">Transmembrane helix</keyword>
<evidence type="ECO:0000256" key="2">
    <source>
        <dbReference type="ARBA" id="ARBA00022840"/>
    </source>
</evidence>
<evidence type="ECO:0000256" key="3">
    <source>
        <dbReference type="SAM" id="Phobius"/>
    </source>
</evidence>
<dbReference type="InterPro" id="IPR011009">
    <property type="entry name" value="Kinase-like_dom_sf"/>
</dbReference>
<keyword evidence="2" id="KW-0067">ATP-binding</keyword>
<dbReference type="Gene3D" id="3.30.200.20">
    <property type="entry name" value="Phosphorylase Kinase, domain 1"/>
    <property type="match status" value="1"/>
</dbReference>
<gene>
    <name evidence="5" type="ORF">IXB28_10745</name>
</gene>
<accession>A0ABS5Y6U6</accession>
<evidence type="ECO:0000313" key="6">
    <source>
        <dbReference type="Proteomes" id="UP001196661"/>
    </source>
</evidence>
<proteinExistence type="predicted"/>
<dbReference type="InterPro" id="IPR000719">
    <property type="entry name" value="Prot_kinase_dom"/>
</dbReference>
<keyword evidence="5" id="KW-0808">Transferase</keyword>
<dbReference type="PANTHER" id="PTHR24363">
    <property type="entry name" value="SERINE/THREONINE PROTEIN KINASE"/>
    <property type="match status" value="1"/>
</dbReference>
<keyword evidence="3" id="KW-0472">Membrane</keyword>
<organism evidence="5 6">
    <name type="scientific">Leptothoe kymatousa TAU-MAC 1615</name>
    <dbReference type="NCBI Taxonomy" id="2364775"/>
    <lineage>
        <taxon>Bacteria</taxon>
        <taxon>Bacillati</taxon>
        <taxon>Cyanobacteriota</taxon>
        <taxon>Cyanophyceae</taxon>
        <taxon>Nodosilineales</taxon>
        <taxon>Cymatolegaceae</taxon>
        <taxon>Leptothoe</taxon>
        <taxon>Leptothoe kymatousa</taxon>
    </lineage>
</organism>
<keyword evidence="1" id="KW-0547">Nucleotide-binding</keyword>
<keyword evidence="3" id="KW-0812">Transmembrane</keyword>
<reference evidence="5 6" key="1">
    <citation type="journal article" date="2021" name="Mar. Drugs">
        <title>Genome Reduction and Secondary Metabolism of the Marine Sponge-Associated Cyanobacterium Leptothoe.</title>
        <authorList>
            <person name="Konstantinou D."/>
            <person name="Popin R.V."/>
            <person name="Fewer D.P."/>
            <person name="Sivonen K."/>
            <person name="Gkelis S."/>
        </authorList>
    </citation>
    <scope>NUCLEOTIDE SEQUENCE [LARGE SCALE GENOMIC DNA]</scope>
    <source>
        <strain evidence="5 6">TAU-MAC 1615</strain>
    </source>
</reference>
<dbReference type="SUPFAM" id="SSF56112">
    <property type="entry name" value="Protein kinase-like (PK-like)"/>
    <property type="match status" value="1"/>
</dbReference>
<dbReference type="SMART" id="SM00220">
    <property type="entry name" value="S_TKc"/>
    <property type="match status" value="1"/>
</dbReference>
<evidence type="ECO:0000259" key="4">
    <source>
        <dbReference type="PROSITE" id="PS50011"/>
    </source>
</evidence>
<sequence length="463" mass="51603">MNQQILNNRYQLQTRLSKKGARHTYIAKDLTTHQPVIVKVLLFGPEFQWQDHKLFERGAASLKTLSFPGIPQYLDYFDTELDNHKGFAQVQSYIPAKSLQEQLQAGRSFSEDDLHQLALQLLKILDYLHQRQPTVIHRDIKPSNVLLSDRTGNHVGQVYLVDFDSVQTGATQSDHTMTIVGTYGYMPPEQFGGHASPASDLYSLGATLIYAATGKHPADLPQKDMRLEFASQVSLNQNLTNWLTWLTNPNLDRRPSSATQALETLENPGQLVPQASAAIQLPGRPANSNIMVSQTDHPKTLEVLIPPKGLPPGLLLLFILVGTPISVQTFKIILMIFAAFLSGNLIDGLILLVGLPAIAVVISIVILPFARRLLQQTKLHIDPDTITATYKFIGTRHRSASRSDVQLISKQTPKSATRTFTESTITIKTATHTFTLPAATQTERDWLIHTLSQWLQVPIEHIK</sequence>
<dbReference type="Proteomes" id="UP001196661">
    <property type="component" value="Unassembled WGS sequence"/>
</dbReference>
<dbReference type="GO" id="GO:0004674">
    <property type="term" value="F:protein serine/threonine kinase activity"/>
    <property type="evidence" value="ECO:0007669"/>
    <property type="project" value="UniProtKB-KW"/>
</dbReference>
<name>A0ABS5Y6U6_9CYAN</name>
<feature type="domain" description="Protein kinase" evidence="4">
    <location>
        <begin position="10"/>
        <end position="265"/>
    </location>
</feature>
<keyword evidence="5" id="KW-0418">Kinase</keyword>
<dbReference type="PROSITE" id="PS50011">
    <property type="entry name" value="PROTEIN_KINASE_DOM"/>
    <property type="match status" value="1"/>
</dbReference>
<dbReference type="RefSeq" id="WP_215618577.1">
    <property type="nucleotide sequence ID" value="NZ_JADOER010000009.1"/>
</dbReference>
<dbReference type="Pfam" id="PF00069">
    <property type="entry name" value="Pkinase"/>
    <property type="match status" value="1"/>
</dbReference>
<feature type="transmembrane region" description="Helical" evidence="3">
    <location>
        <begin position="348"/>
        <end position="370"/>
    </location>
</feature>
<keyword evidence="5" id="KW-0723">Serine/threonine-protein kinase</keyword>
<feature type="transmembrane region" description="Helical" evidence="3">
    <location>
        <begin position="314"/>
        <end position="342"/>
    </location>
</feature>
<evidence type="ECO:0000256" key="1">
    <source>
        <dbReference type="ARBA" id="ARBA00022741"/>
    </source>
</evidence>
<comment type="caution">
    <text evidence="5">The sequence shown here is derived from an EMBL/GenBank/DDBJ whole genome shotgun (WGS) entry which is preliminary data.</text>
</comment>
<keyword evidence="6" id="KW-1185">Reference proteome</keyword>
<protein>
    <submittedName>
        <fullName evidence="5">Serine/threonine protein kinase</fullName>
    </submittedName>
</protein>
<dbReference type="InterPro" id="IPR008271">
    <property type="entry name" value="Ser/Thr_kinase_AS"/>
</dbReference>